<keyword evidence="2" id="KW-0732">Signal</keyword>
<feature type="chain" id="PRO_5026788563" evidence="2">
    <location>
        <begin position="20"/>
        <end position="714"/>
    </location>
</feature>
<evidence type="ECO:0000256" key="2">
    <source>
        <dbReference type="SAM" id="SignalP"/>
    </source>
</evidence>
<dbReference type="RefSeq" id="WP_155453364.1">
    <property type="nucleotide sequence ID" value="NZ_WNKX01000004.1"/>
</dbReference>
<feature type="region of interest" description="Disordered" evidence="1">
    <location>
        <begin position="386"/>
        <end position="408"/>
    </location>
</feature>
<evidence type="ECO:0000256" key="1">
    <source>
        <dbReference type="SAM" id="MobiDB-lite"/>
    </source>
</evidence>
<reference evidence="3 4" key="1">
    <citation type="submission" date="2019-11" db="EMBL/GenBank/DDBJ databases">
        <title>Type strains purchased from KCTC, JCM and DSMZ.</title>
        <authorList>
            <person name="Lu H."/>
        </authorList>
    </citation>
    <scope>NUCLEOTIDE SEQUENCE [LARGE SCALE GENOMIC DNA]</scope>
    <source>
        <strain evidence="3 4">JCM 31587</strain>
    </source>
</reference>
<feature type="signal peptide" evidence="2">
    <location>
        <begin position="1"/>
        <end position="19"/>
    </location>
</feature>
<evidence type="ECO:0000313" key="4">
    <source>
        <dbReference type="Proteomes" id="UP000472320"/>
    </source>
</evidence>
<name>A0A6L6QDF4_9BURK</name>
<sequence length="714" mass="78165">MKYLLSCVAALLAMCSTMAAQLPSLQVIESASHAQNGVSITFGQVFGKGDVKAGQSITANLNGVPVPLQADIKATHDDGSLRHAVLTAVLPKLAAGEAAVLQLAPAPAPAPASYARPDALLASGFHAVVNLNIGGATYSADAARLMASKPYTTWLSGPLVNEWQVAGPLTANGAPHPQLYARFAIRSYAPAPGSVTGPVRVDVTVENSWAYEPGPKNINYDAEILLNEHVVYRQKALTHFHHARWRKVFWIGAEPKVDVKYDIAYLLGTGALPNYDRSVVPSQTGLAKLKAEWEAADRSPMSMPLVNKTMPAPGGRPDIGLQHAWAALYLLSMDPRARQVTLGLGDLAGSWPVHYRDKNTDQVVSIVDYPYIRDFRIGSDSINPVTKRSEDMPRCPPTDKANCETPYTPDTAHQPSFSYLPYLLTGDTYHLEELLFWANWNLVGMNPHYRAFEKGLVYDNQVRGQAWDMRTLGHAAYITPDAHPMKAYFTQILTENLNYYAAFAGGAGNQLGFIDGHLGYALGYDGPTGPKTGIAPWMDDFFTSTMGHLHEMGFAGAAPILAWKARFPIGRMMADGYCWIDGSIYALMVRPAPTMPYFESFAKAYQATMRNKDGTPMINSTGARYLDQPCGSQRQADWRTQWDKDNRTQRPPWLAGEMTGYAASPEGFPAHMQPALAVAAATGLPNAREAWNRFIKRPVKPDYSEHPQFAIVPR</sequence>
<evidence type="ECO:0000313" key="3">
    <source>
        <dbReference type="EMBL" id="MTW10432.1"/>
    </source>
</evidence>
<dbReference type="Proteomes" id="UP000472320">
    <property type="component" value="Unassembled WGS sequence"/>
</dbReference>
<gene>
    <name evidence="3" type="ORF">GM658_07430</name>
</gene>
<proteinExistence type="predicted"/>
<dbReference type="EMBL" id="WNKX01000004">
    <property type="protein sequence ID" value="MTW10432.1"/>
    <property type="molecule type" value="Genomic_DNA"/>
</dbReference>
<accession>A0A6L6QDF4</accession>
<dbReference type="AlphaFoldDB" id="A0A6L6QDF4"/>
<keyword evidence="4" id="KW-1185">Reference proteome</keyword>
<dbReference type="OrthoDB" id="5509507at2"/>
<organism evidence="3 4">
    <name type="scientific">Massilia eburnea</name>
    <dbReference type="NCBI Taxonomy" id="1776165"/>
    <lineage>
        <taxon>Bacteria</taxon>
        <taxon>Pseudomonadati</taxon>
        <taxon>Pseudomonadota</taxon>
        <taxon>Betaproteobacteria</taxon>
        <taxon>Burkholderiales</taxon>
        <taxon>Oxalobacteraceae</taxon>
        <taxon>Telluria group</taxon>
        <taxon>Massilia</taxon>
    </lineage>
</organism>
<protein>
    <submittedName>
        <fullName evidence="3">Uncharacterized protein</fullName>
    </submittedName>
</protein>
<comment type="caution">
    <text evidence="3">The sequence shown here is derived from an EMBL/GenBank/DDBJ whole genome shotgun (WGS) entry which is preliminary data.</text>
</comment>